<dbReference type="GO" id="GO:0043410">
    <property type="term" value="P:positive regulation of MAPK cascade"/>
    <property type="evidence" value="ECO:0007669"/>
    <property type="project" value="TreeGrafter"/>
</dbReference>
<protein>
    <recommendedName>
        <fullName evidence="2">IRS-type PTB domain-containing protein</fullName>
    </recommendedName>
</protein>
<dbReference type="GO" id="GO:0007169">
    <property type="term" value="P:cell surface receptor protein tyrosine kinase signaling pathway"/>
    <property type="evidence" value="ECO:0007669"/>
    <property type="project" value="TreeGrafter"/>
</dbReference>
<dbReference type="SMART" id="SM01244">
    <property type="entry name" value="IRS"/>
    <property type="match status" value="1"/>
</dbReference>
<feature type="compositionally biased region" description="Polar residues" evidence="1">
    <location>
        <begin position="321"/>
        <end position="330"/>
    </location>
</feature>
<dbReference type="Gene3D" id="2.30.29.30">
    <property type="entry name" value="Pleckstrin-homology domain (PH domain)/Phosphotyrosine-binding domain (PTB)"/>
    <property type="match status" value="2"/>
</dbReference>
<dbReference type="Proteomes" id="UP001497497">
    <property type="component" value="Unassembled WGS sequence"/>
</dbReference>
<dbReference type="PANTHER" id="PTHR21258:SF62">
    <property type="entry name" value="INSULIN RECEPTOR SUBSTRATE 1"/>
    <property type="match status" value="1"/>
</dbReference>
<dbReference type="Pfam" id="PF02174">
    <property type="entry name" value="IRS"/>
    <property type="match status" value="1"/>
</dbReference>
<dbReference type="PROSITE" id="PS51064">
    <property type="entry name" value="IRS_PTB"/>
    <property type="match status" value="1"/>
</dbReference>
<dbReference type="CDD" id="cd00821">
    <property type="entry name" value="PH"/>
    <property type="match status" value="1"/>
</dbReference>
<feature type="compositionally biased region" description="Polar residues" evidence="1">
    <location>
        <begin position="358"/>
        <end position="367"/>
    </location>
</feature>
<comment type="caution">
    <text evidence="3">The sequence shown here is derived from an EMBL/GenBank/DDBJ whole genome shotgun (WGS) entry which is preliminary data.</text>
</comment>
<feature type="compositionally biased region" description="Basic and acidic residues" evidence="1">
    <location>
        <begin position="437"/>
        <end position="449"/>
    </location>
</feature>
<sequence>MEALAGKLTVKVPFFFTSRTYTDVWCVLYTGTRTHNPRIEVFENERAAKETNAKCMKVIYIYAAKWKPSVLRDHSFSFVSKLSRPQVFWASSREDLQKWISHLCIVCRELYDTKHIVGMNNVGHVDVNAVARNGEDMTLNTIYQTSQDDHNASDRVFMVIAEDSEDCKRIGLKGLYKLVLKAENIDIYNADTDEIVVSWSLFEIKKYGYARNYYYLIAGAKARTSDGRFSFYTGLGDKITDLLLIEANRLRVEYKDQIEAMKSAHPDGIRIDIDAPSTSTAADDPYANFETQPAKPPPTKPKPKIPKTPNKKPEEPDCEYSTVQKGASSSEKVKPKKDGDKKGKGKQKSQTDKKPVTENGTSEQYQDINEIRKKKEEGKAQKNNEDTVYSQAAKGEKPGIRGRDVKHTENYEQAPPIIPPVWERDGQDESNNNVYDHFQRGKSKQESHENVYGIASASTPPAPSNKIGADNPYEDTTAASPYESVGYN</sequence>
<dbReference type="SUPFAM" id="SSF50729">
    <property type="entry name" value="PH domain-like"/>
    <property type="match status" value="2"/>
</dbReference>
<feature type="domain" description="IRS-type PTB" evidence="2">
    <location>
        <begin position="153"/>
        <end position="257"/>
    </location>
</feature>
<organism evidence="3 4">
    <name type="scientific">Lymnaea stagnalis</name>
    <name type="common">Great pond snail</name>
    <name type="synonym">Helix stagnalis</name>
    <dbReference type="NCBI Taxonomy" id="6523"/>
    <lineage>
        <taxon>Eukaryota</taxon>
        <taxon>Metazoa</taxon>
        <taxon>Spiralia</taxon>
        <taxon>Lophotrochozoa</taxon>
        <taxon>Mollusca</taxon>
        <taxon>Gastropoda</taxon>
        <taxon>Heterobranchia</taxon>
        <taxon>Euthyneura</taxon>
        <taxon>Panpulmonata</taxon>
        <taxon>Hygrophila</taxon>
        <taxon>Lymnaeoidea</taxon>
        <taxon>Lymnaeidae</taxon>
        <taxon>Lymnaea</taxon>
    </lineage>
</organism>
<evidence type="ECO:0000256" key="1">
    <source>
        <dbReference type="SAM" id="MobiDB-lite"/>
    </source>
</evidence>
<feature type="compositionally biased region" description="Basic and acidic residues" evidence="1">
    <location>
        <begin position="369"/>
        <end position="385"/>
    </location>
</feature>
<evidence type="ECO:0000313" key="3">
    <source>
        <dbReference type="EMBL" id="CAL1526423.1"/>
    </source>
</evidence>
<dbReference type="AlphaFoldDB" id="A0AAV2GYI1"/>
<evidence type="ECO:0000313" key="4">
    <source>
        <dbReference type="Proteomes" id="UP001497497"/>
    </source>
</evidence>
<dbReference type="InterPro" id="IPR011993">
    <property type="entry name" value="PH-like_dom_sf"/>
</dbReference>
<dbReference type="InterPro" id="IPR002404">
    <property type="entry name" value="IRS_PTB"/>
</dbReference>
<dbReference type="GO" id="GO:0005737">
    <property type="term" value="C:cytoplasm"/>
    <property type="evidence" value="ECO:0007669"/>
    <property type="project" value="TreeGrafter"/>
</dbReference>
<dbReference type="EMBL" id="CAXITT010000005">
    <property type="protein sequence ID" value="CAL1526423.1"/>
    <property type="molecule type" value="Genomic_DNA"/>
</dbReference>
<feature type="compositionally biased region" description="Basic and acidic residues" evidence="1">
    <location>
        <begin position="331"/>
        <end position="342"/>
    </location>
</feature>
<feature type="region of interest" description="Disordered" evidence="1">
    <location>
        <begin position="269"/>
        <end position="488"/>
    </location>
</feature>
<keyword evidence="4" id="KW-1185">Reference proteome</keyword>
<dbReference type="PANTHER" id="PTHR21258">
    <property type="entry name" value="DOCKING PROTEIN RELATED"/>
    <property type="match status" value="1"/>
</dbReference>
<gene>
    <name evidence="3" type="ORF">GSLYS_00000600001</name>
</gene>
<accession>A0AAV2GYI1</accession>
<feature type="compositionally biased region" description="Basic and acidic residues" evidence="1">
    <location>
        <begin position="394"/>
        <end position="410"/>
    </location>
</feature>
<name>A0AAV2GYI1_LYMST</name>
<dbReference type="InterPro" id="IPR050996">
    <property type="entry name" value="Docking_Protein_DOK"/>
</dbReference>
<proteinExistence type="predicted"/>
<evidence type="ECO:0000259" key="2">
    <source>
        <dbReference type="PROSITE" id="PS51064"/>
    </source>
</evidence>
<reference evidence="3 4" key="1">
    <citation type="submission" date="2024-04" db="EMBL/GenBank/DDBJ databases">
        <authorList>
            <consortium name="Genoscope - CEA"/>
            <person name="William W."/>
        </authorList>
    </citation>
    <scope>NUCLEOTIDE SEQUENCE [LARGE SCALE GENOMIC DNA]</scope>
</reference>
<dbReference type="GO" id="GO:0007265">
    <property type="term" value="P:Ras protein signal transduction"/>
    <property type="evidence" value="ECO:0007669"/>
    <property type="project" value="TreeGrafter"/>
</dbReference>